<dbReference type="SUPFAM" id="SSF56399">
    <property type="entry name" value="ADP-ribosylation"/>
    <property type="match status" value="1"/>
</dbReference>
<dbReference type="PROSITE" id="PS51059">
    <property type="entry name" value="PARP_CATALYTIC"/>
    <property type="match status" value="1"/>
</dbReference>
<evidence type="ECO:0000256" key="1">
    <source>
        <dbReference type="ARBA" id="ARBA00022676"/>
    </source>
</evidence>
<reference evidence="9" key="1">
    <citation type="submission" date="2015-11" db="EMBL/GenBank/DDBJ databases">
        <title>De novo transcriptome assembly of four potential Pierce s Disease insect vectors from Arizona vineyards.</title>
        <authorList>
            <person name="Tassone E.E."/>
        </authorList>
    </citation>
    <scope>NUCLEOTIDE SEQUENCE</scope>
</reference>
<comment type="similarity">
    <text evidence="5">Belongs to the ARTD/PARP family.</text>
</comment>
<name>A0A1B6LZ22_9HEMI</name>
<evidence type="ECO:0000256" key="3">
    <source>
        <dbReference type="ARBA" id="ARBA00022695"/>
    </source>
</evidence>
<keyword evidence="2 6" id="KW-0808">Transferase</keyword>
<evidence type="ECO:0000256" key="4">
    <source>
        <dbReference type="ARBA" id="ARBA00023027"/>
    </source>
</evidence>
<dbReference type="InterPro" id="IPR051838">
    <property type="entry name" value="ARTD_PARP"/>
</dbReference>
<gene>
    <name evidence="9" type="ORF">g.16578</name>
</gene>
<keyword evidence="7" id="KW-0472">Membrane</keyword>
<dbReference type="GO" id="GO:0003950">
    <property type="term" value="F:NAD+ poly-ADP-ribosyltransferase activity"/>
    <property type="evidence" value="ECO:0007669"/>
    <property type="project" value="UniProtKB-UniRule"/>
</dbReference>
<accession>A0A1B6LZ22</accession>
<evidence type="ECO:0000259" key="8">
    <source>
        <dbReference type="PROSITE" id="PS51059"/>
    </source>
</evidence>
<evidence type="ECO:0000256" key="2">
    <source>
        <dbReference type="ARBA" id="ARBA00022679"/>
    </source>
</evidence>
<keyword evidence="7" id="KW-0812">Transmembrane</keyword>
<evidence type="ECO:0000256" key="5">
    <source>
        <dbReference type="ARBA" id="ARBA00024347"/>
    </source>
</evidence>
<sequence>MEAADRPDVAAMSWCKAEGVDRLVGEVLAAVRRDVTAADVRWSLFVAACQSYKHDSCLRPFPPMFVVDGSKDFVALMEAVEAVPAFAQLETCIRSLPKISVRLLHWLLVDLKDPSLTTVNKSEVAAVMGLVPCELVAPPPALVLRVEPRPGSAAGGRWTEQRQQHGSLYAFHGSRVENFHSILQHGLQQHLTKHAMFGQGVYLSSELLVCLPYSRTGLGWSHSLLGNVLSVVALCELLDHPSVSCQTEGEEAKSRARPDDSIAGEVPHKLYVVPNSDLLRLRYLLVYKAPSHQQLNHPSSAMTLWFRRNKMAVSLLVYAVMLASIGLSRSNTFARVWRQLCNYLGFRC</sequence>
<dbReference type="InterPro" id="IPR041400">
    <property type="entry name" value="PARP16_N"/>
</dbReference>
<dbReference type="EC" id="2.4.2.-" evidence="6"/>
<organism evidence="9">
    <name type="scientific">Graphocephala atropunctata</name>
    <dbReference type="NCBI Taxonomy" id="36148"/>
    <lineage>
        <taxon>Eukaryota</taxon>
        <taxon>Metazoa</taxon>
        <taxon>Ecdysozoa</taxon>
        <taxon>Arthropoda</taxon>
        <taxon>Hexapoda</taxon>
        <taxon>Insecta</taxon>
        <taxon>Pterygota</taxon>
        <taxon>Neoptera</taxon>
        <taxon>Paraneoptera</taxon>
        <taxon>Hemiptera</taxon>
        <taxon>Auchenorrhyncha</taxon>
        <taxon>Membracoidea</taxon>
        <taxon>Cicadellidae</taxon>
        <taxon>Cicadellinae</taxon>
        <taxon>Cicadellini</taxon>
        <taxon>Graphocephala</taxon>
    </lineage>
</organism>
<keyword evidence="7" id="KW-1133">Transmembrane helix</keyword>
<evidence type="ECO:0000256" key="7">
    <source>
        <dbReference type="SAM" id="Phobius"/>
    </source>
</evidence>
<feature type="transmembrane region" description="Helical" evidence="7">
    <location>
        <begin position="311"/>
        <end position="328"/>
    </location>
</feature>
<keyword evidence="4 6" id="KW-0520">NAD</keyword>
<keyword evidence="3" id="KW-0548">Nucleotidyltransferase</keyword>
<evidence type="ECO:0000313" key="9">
    <source>
        <dbReference type="EMBL" id="JAT28931.1"/>
    </source>
</evidence>
<feature type="domain" description="PARP catalytic" evidence="8">
    <location>
        <begin position="95"/>
        <end position="296"/>
    </location>
</feature>
<dbReference type="Pfam" id="PF00644">
    <property type="entry name" value="PARP"/>
    <property type="match status" value="1"/>
</dbReference>
<dbReference type="EMBL" id="GEBQ01011046">
    <property type="protein sequence ID" value="JAT28931.1"/>
    <property type="molecule type" value="Transcribed_RNA"/>
</dbReference>
<dbReference type="Pfam" id="PF18084">
    <property type="entry name" value="ARTD15_N"/>
    <property type="match status" value="1"/>
</dbReference>
<dbReference type="InterPro" id="IPR012317">
    <property type="entry name" value="Poly(ADP-ribose)pol_cat_dom"/>
</dbReference>
<dbReference type="AlphaFoldDB" id="A0A1B6LZ22"/>
<dbReference type="PANTHER" id="PTHR21328">
    <property type="entry name" value="POLY ADP-RIBOSE POLYMERASE FAMILY, MEMBER PARP"/>
    <property type="match status" value="1"/>
</dbReference>
<dbReference type="Gene3D" id="3.90.228.10">
    <property type="match status" value="1"/>
</dbReference>
<protein>
    <recommendedName>
        <fullName evidence="6">Poly [ADP-ribose] polymerase</fullName>
        <shortName evidence="6">PARP</shortName>
        <ecNumber evidence="6">2.4.2.-</ecNumber>
    </recommendedName>
</protein>
<dbReference type="GO" id="GO:0016779">
    <property type="term" value="F:nucleotidyltransferase activity"/>
    <property type="evidence" value="ECO:0007669"/>
    <property type="project" value="UniProtKB-KW"/>
</dbReference>
<evidence type="ECO:0000256" key="6">
    <source>
        <dbReference type="RuleBase" id="RU362114"/>
    </source>
</evidence>
<proteinExistence type="inferred from homology"/>
<keyword evidence="1 6" id="KW-0328">Glycosyltransferase</keyword>